<proteinExistence type="predicted"/>
<dbReference type="Proteomes" id="UP000314294">
    <property type="component" value="Unassembled WGS sequence"/>
</dbReference>
<organism evidence="2 3">
    <name type="scientific">Liparis tanakae</name>
    <name type="common">Tanaka's snailfish</name>
    <dbReference type="NCBI Taxonomy" id="230148"/>
    <lineage>
        <taxon>Eukaryota</taxon>
        <taxon>Metazoa</taxon>
        <taxon>Chordata</taxon>
        <taxon>Craniata</taxon>
        <taxon>Vertebrata</taxon>
        <taxon>Euteleostomi</taxon>
        <taxon>Actinopterygii</taxon>
        <taxon>Neopterygii</taxon>
        <taxon>Teleostei</taxon>
        <taxon>Neoteleostei</taxon>
        <taxon>Acanthomorphata</taxon>
        <taxon>Eupercaria</taxon>
        <taxon>Perciformes</taxon>
        <taxon>Cottioidei</taxon>
        <taxon>Cottales</taxon>
        <taxon>Liparidae</taxon>
        <taxon>Liparis</taxon>
    </lineage>
</organism>
<dbReference type="AlphaFoldDB" id="A0A4Z2E3S3"/>
<sequence length="137" mass="14832">MCSSKYTPVGVIAVRRSLSTWSLAPPRLRRSPTSVASAAGSAFGFSVTRVDAPAAGVRLLFRRRRSGGDGIPRRPLSRLCGGCTLLRALVRPPEGTPRPFGPRQPKPRPANVNEAAIGRRGRGDRRAAEEEEEEEET</sequence>
<evidence type="ECO:0000313" key="2">
    <source>
        <dbReference type="EMBL" id="TNN23425.1"/>
    </source>
</evidence>
<accession>A0A4Z2E3S3</accession>
<keyword evidence="3" id="KW-1185">Reference proteome</keyword>
<gene>
    <name evidence="2" type="ORF">EYF80_066454</name>
</gene>
<feature type="region of interest" description="Disordered" evidence="1">
    <location>
        <begin position="90"/>
        <end position="137"/>
    </location>
</feature>
<reference evidence="2 3" key="1">
    <citation type="submission" date="2019-03" db="EMBL/GenBank/DDBJ databases">
        <title>First draft genome of Liparis tanakae, snailfish: a comprehensive survey of snailfish specific genes.</title>
        <authorList>
            <person name="Kim W."/>
            <person name="Song I."/>
            <person name="Jeong J.-H."/>
            <person name="Kim D."/>
            <person name="Kim S."/>
            <person name="Ryu S."/>
            <person name="Song J.Y."/>
            <person name="Lee S.K."/>
        </authorList>
    </citation>
    <scope>NUCLEOTIDE SEQUENCE [LARGE SCALE GENOMIC DNA]</scope>
    <source>
        <tissue evidence="2">Muscle</tissue>
    </source>
</reference>
<comment type="caution">
    <text evidence="2">The sequence shown here is derived from an EMBL/GenBank/DDBJ whole genome shotgun (WGS) entry which is preliminary data.</text>
</comment>
<name>A0A4Z2E3S3_9TELE</name>
<protein>
    <submittedName>
        <fullName evidence="2">Uncharacterized protein</fullName>
    </submittedName>
</protein>
<dbReference type="EMBL" id="SRLO01018519">
    <property type="protein sequence ID" value="TNN23425.1"/>
    <property type="molecule type" value="Genomic_DNA"/>
</dbReference>
<feature type="compositionally biased region" description="Pro residues" evidence="1">
    <location>
        <begin position="94"/>
        <end position="108"/>
    </location>
</feature>
<evidence type="ECO:0000313" key="3">
    <source>
        <dbReference type="Proteomes" id="UP000314294"/>
    </source>
</evidence>
<evidence type="ECO:0000256" key="1">
    <source>
        <dbReference type="SAM" id="MobiDB-lite"/>
    </source>
</evidence>